<protein>
    <submittedName>
        <fullName evidence="1">Polyketide cyclase</fullName>
    </submittedName>
</protein>
<comment type="caution">
    <text evidence="1">The sequence shown here is derived from an EMBL/GenBank/DDBJ whole genome shotgun (WGS) entry which is preliminary data.</text>
</comment>
<dbReference type="AlphaFoldDB" id="A0A1E8Q7S2"/>
<dbReference type="InterPro" id="IPR023393">
    <property type="entry name" value="START-like_dom_sf"/>
</dbReference>
<keyword evidence="2" id="KW-1185">Reference proteome</keyword>
<dbReference type="OrthoDB" id="191189at2"/>
<organism evidence="1 2">
    <name type="scientific">Mycolicibacterium grossiae</name>
    <dbReference type="NCBI Taxonomy" id="1552759"/>
    <lineage>
        <taxon>Bacteria</taxon>
        <taxon>Bacillati</taxon>
        <taxon>Actinomycetota</taxon>
        <taxon>Actinomycetes</taxon>
        <taxon>Mycobacteriales</taxon>
        <taxon>Mycobacteriaceae</taxon>
        <taxon>Mycolicibacterium</taxon>
    </lineage>
</organism>
<dbReference type="Pfam" id="PF10604">
    <property type="entry name" value="Polyketide_cyc2"/>
    <property type="match status" value="1"/>
</dbReference>
<evidence type="ECO:0000313" key="1">
    <source>
        <dbReference type="EMBL" id="OFJ54160.1"/>
    </source>
</evidence>
<dbReference type="RefSeq" id="WP_070352729.1">
    <property type="nucleotide sequence ID" value="NZ_CP043474.1"/>
</dbReference>
<proteinExistence type="predicted"/>
<reference evidence="1 2" key="1">
    <citation type="submission" date="2016-09" db="EMBL/GenBank/DDBJ databases">
        <title>genome sequence of Mycobacterium sp. 739 SCH.</title>
        <authorList>
            <person name="Greninger A.L."/>
            <person name="Qin X."/>
            <person name="Jerome K."/>
            <person name="Vora S."/>
            <person name="Quinn K."/>
        </authorList>
    </citation>
    <scope>NUCLEOTIDE SEQUENCE [LARGE SCALE GENOMIC DNA]</scope>
    <source>
        <strain evidence="1 2">SCH</strain>
    </source>
</reference>
<accession>A0A1E8Q7S2</accession>
<dbReference type="Gene3D" id="3.30.530.20">
    <property type="match status" value="1"/>
</dbReference>
<dbReference type="Proteomes" id="UP000178953">
    <property type="component" value="Unassembled WGS sequence"/>
</dbReference>
<gene>
    <name evidence="1" type="ORF">BEL07_08925</name>
</gene>
<sequence length="133" mass="14289">MGISLQGGQLAVDRFIAAPSETVWNLLVDLEAWPKWGATVTAARLDEGDVLTLGVTGLVWTPVGIPLPFTIDEFVPGRSWGWRVAGVPATRHGVDPEGDGCRVWMTGPLWAPAYVPVLALALARIDEMARDAD</sequence>
<name>A0A1E8Q7S2_9MYCO</name>
<dbReference type="SUPFAM" id="SSF55961">
    <property type="entry name" value="Bet v1-like"/>
    <property type="match status" value="1"/>
</dbReference>
<dbReference type="EMBL" id="MCHX01000016">
    <property type="protein sequence ID" value="OFJ54160.1"/>
    <property type="molecule type" value="Genomic_DNA"/>
</dbReference>
<evidence type="ECO:0000313" key="2">
    <source>
        <dbReference type="Proteomes" id="UP000178953"/>
    </source>
</evidence>
<dbReference type="InterPro" id="IPR019587">
    <property type="entry name" value="Polyketide_cyclase/dehydratase"/>
</dbReference>